<evidence type="ECO:0000313" key="3">
    <source>
        <dbReference type="EMBL" id="TQD25898.1"/>
    </source>
</evidence>
<dbReference type="EMBL" id="VIAQ01000013">
    <property type="protein sequence ID" value="TQD25898.1"/>
    <property type="molecule type" value="Genomic_DNA"/>
</dbReference>
<evidence type="ECO:0000259" key="2">
    <source>
        <dbReference type="Pfam" id="PF13439"/>
    </source>
</evidence>
<feature type="domain" description="Glycosyltransferase subfamily 4-like N-terminal" evidence="2">
    <location>
        <begin position="17"/>
        <end position="208"/>
    </location>
</feature>
<evidence type="ECO:0000259" key="1">
    <source>
        <dbReference type="Pfam" id="PF00534"/>
    </source>
</evidence>
<protein>
    <submittedName>
        <fullName evidence="3">Glycosyltransferase</fullName>
    </submittedName>
</protein>
<dbReference type="AlphaFoldDB" id="A0A7Z8KRJ1"/>
<dbReference type="SUPFAM" id="SSF53756">
    <property type="entry name" value="UDP-Glycosyltransferase/glycogen phosphorylase"/>
    <property type="match status" value="1"/>
</dbReference>
<accession>A0A7Z8KRJ1</accession>
<dbReference type="Pfam" id="PF13439">
    <property type="entry name" value="Glyco_transf_4"/>
    <property type="match status" value="1"/>
</dbReference>
<name>A0A7Z8KRJ1_9EURY</name>
<proteinExistence type="predicted"/>
<dbReference type="Proteomes" id="UP000319335">
    <property type="component" value="Unassembled WGS sequence"/>
</dbReference>
<dbReference type="Gene3D" id="3.40.50.2000">
    <property type="entry name" value="Glycogen Phosphorylase B"/>
    <property type="match status" value="2"/>
</dbReference>
<reference evidence="3 4" key="1">
    <citation type="submission" date="2019-06" db="EMBL/GenBank/DDBJ databases">
        <title>Draft genome sequence of Methanolobus vulcani B1d.</title>
        <authorList>
            <person name="Creighbaum A.J."/>
            <person name="Ticak T."/>
            <person name="Hariraju D."/>
            <person name="Arivett B.A."/>
            <person name="Ferguson D.J.Jr."/>
        </authorList>
    </citation>
    <scope>NUCLEOTIDE SEQUENCE [LARGE SCALE GENOMIC DNA]</scope>
    <source>
        <strain evidence="3 4">B1d</strain>
    </source>
</reference>
<feature type="domain" description="Glycosyl transferase family 1" evidence="1">
    <location>
        <begin position="224"/>
        <end position="368"/>
    </location>
</feature>
<dbReference type="PANTHER" id="PTHR45947:SF3">
    <property type="entry name" value="SULFOQUINOVOSYL TRANSFERASE SQD2"/>
    <property type="match status" value="1"/>
</dbReference>
<dbReference type="CDD" id="cd03823">
    <property type="entry name" value="GT4_ExpE7-like"/>
    <property type="match status" value="1"/>
</dbReference>
<dbReference type="InterPro" id="IPR050194">
    <property type="entry name" value="Glycosyltransferase_grp1"/>
</dbReference>
<dbReference type="InterPro" id="IPR028098">
    <property type="entry name" value="Glyco_trans_4-like_N"/>
</dbReference>
<keyword evidence="4" id="KW-1185">Reference proteome</keyword>
<comment type="caution">
    <text evidence="3">The sequence shown here is derived from an EMBL/GenBank/DDBJ whole genome shotgun (WGS) entry which is preliminary data.</text>
</comment>
<keyword evidence="3" id="KW-0808">Transferase</keyword>
<dbReference type="OrthoDB" id="131038at2157"/>
<dbReference type="RefSeq" id="WP_196214078.1">
    <property type="nucleotide sequence ID" value="NZ_VIAQ01000013.1"/>
</dbReference>
<evidence type="ECO:0000313" key="4">
    <source>
        <dbReference type="Proteomes" id="UP000319335"/>
    </source>
</evidence>
<dbReference type="PANTHER" id="PTHR45947">
    <property type="entry name" value="SULFOQUINOVOSYL TRANSFERASE SQD2"/>
    <property type="match status" value="1"/>
</dbReference>
<dbReference type="InterPro" id="IPR001296">
    <property type="entry name" value="Glyco_trans_1"/>
</dbReference>
<gene>
    <name evidence="3" type="ORF">FKV42_06915</name>
</gene>
<dbReference type="Pfam" id="PF00534">
    <property type="entry name" value="Glycos_transf_1"/>
    <property type="match status" value="1"/>
</dbReference>
<dbReference type="GO" id="GO:0016757">
    <property type="term" value="F:glycosyltransferase activity"/>
    <property type="evidence" value="ECO:0007669"/>
    <property type="project" value="InterPro"/>
</dbReference>
<sequence length="399" mass="46081">MRILMVIHGFPPFYMAGSEVYTYNLCQELTKNNEVYVFTRIENPYEDSYTYYDEDYHGLKVRRVNKPQRDYTLTDKYLDPKIDAVFEAFLEEIDPDVVHIGHLSHLSTNLPEIARKKGCSVIYTLHDFWLKCYRGQLIKPDLQICPGPSDENCLDCVKRTFKDKWDIEDVKVYRKHMDDVISQIDLLLSPSHFLLDFYKNNGVDDKKLVFSKYGFNKSIILPKKKNYENDSKISFGFMGRVIPVKGIKILLEAFGELERSELHIFGSVGGQKVFLEKYVDKNIFFDGSFDNWEINKVLERIDVLVVPSIWYENSPLVIQEAFMASIPVITSDIGGMAELVENGIDGFTFDTGNKDALKSIMKRIEDEPTILNGLNVSSTKVRSIQDDAAFVQELYREVL</sequence>
<organism evidence="3 4">
    <name type="scientific">Methanolobus vulcani</name>
    <dbReference type="NCBI Taxonomy" id="38026"/>
    <lineage>
        <taxon>Archaea</taxon>
        <taxon>Methanobacteriati</taxon>
        <taxon>Methanobacteriota</taxon>
        <taxon>Stenosarchaea group</taxon>
        <taxon>Methanomicrobia</taxon>
        <taxon>Methanosarcinales</taxon>
        <taxon>Methanosarcinaceae</taxon>
        <taxon>Methanolobus</taxon>
    </lineage>
</organism>